<evidence type="ECO:0000313" key="3">
    <source>
        <dbReference type="Proteomes" id="UP000234681"/>
    </source>
</evidence>
<organism evidence="2 3">
    <name type="scientific">Rattus norvegicus</name>
    <name type="common">Rat</name>
    <dbReference type="NCBI Taxonomy" id="10116"/>
    <lineage>
        <taxon>Eukaryota</taxon>
        <taxon>Metazoa</taxon>
        <taxon>Chordata</taxon>
        <taxon>Craniata</taxon>
        <taxon>Vertebrata</taxon>
        <taxon>Euteleostomi</taxon>
        <taxon>Mammalia</taxon>
        <taxon>Eutheria</taxon>
        <taxon>Euarchontoglires</taxon>
        <taxon>Glires</taxon>
        <taxon>Rodentia</taxon>
        <taxon>Myomorpha</taxon>
        <taxon>Muroidea</taxon>
        <taxon>Muridae</taxon>
        <taxon>Murinae</taxon>
        <taxon>Rattus</taxon>
    </lineage>
</organism>
<dbReference type="AlphaFoldDB" id="A6I5R4"/>
<proteinExistence type="predicted"/>
<reference evidence="3" key="1">
    <citation type="submission" date="2005-09" db="EMBL/GenBank/DDBJ databases">
        <authorList>
            <person name="Mural R.J."/>
            <person name="Li P.W."/>
            <person name="Adams M.D."/>
            <person name="Amanatides P.G."/>
            <person name="Baden-Tillson H."/>
            <person name="Barnstead M."/>
            <person name="Chin S.H."/>
            <person name="Dew I."/>
            <person name="Evans C.A."/>
            <person name="Ferriera S."/>
            <person name="Flanigan M."/>
            <person name="Fosler C."/>
            <person name="Glodek A."/>
            <person name="Gu Z."/>
            <person name="Holt R.A."/>
            <person name="Jennings D."/>
            <person name="Kraft C.L."/>
            <person name="Lu F."/>
            <person name="Nguyen T."/>
            <person name="Nusskern D.R."/>
            <person name="Pfannkoch C.M."/>
            <person name="Sitter C."/>
            <person name="Sutton G.G."/>
            <person name="Venter J.C."/>
            <person name="Wang Z."/>
            <person name="Woodage T."/>
            <person name="Zheng X.H."/>
            <person name="Zhong F."/>
        </authorList>
    </citation>
    <scope>NUCLEOTIDE SEQUENCE [LARGE SCALE GENOMIC DNA]</scope>
    <source>
        <strain>BN</strain>
        <strain evidence="3">Sprague-Dawley</strain>
    </source>
</reference>
<evidence type="ECO:0000313" key="2">
    <source>
        <dbReference type="EMBL" id="EDM10372.1"/>
    </source>
</evidence>
<name>A6I5R4_RAT</name>
<sequence>MVAGACRLGKKPSNLSFLSNQQKGLLWPQAWKDQRHHSSDRVFHAGGSPQISVAPHQRSFSL</sequence>
<dbReference type="EMBL" id="CH473955">
    <property type="protein sequence ID" value="EDM10372.1"/>
    <property type="molecule type" value="Genomic_DNA"/>
</dbReference>
<dbReference type="Proteomes" id="UP000234681">
    <property type="component" value="Chromosome 2"/>
</dbReference>
<accession>A6I5R4</accession>
<gene>
    <name evidence="2" type="ORF">rCG_44407</name>
</gene>
<evidence type="ECO:0000256" key="1">
    <source>
        <dbReference type="SAM" id="MobiDB-lite"/>
    </source>
</evidence>
<feature type="region of interest" description="Disordered" evidence="1">
    <location>
        <begin position="37"/>
        <end position="62"/>
    </location>
</feature>
<protein>
    <submittedName>
        <fullName evidence="2">RCG44407</fullName>
    </submittedName>
</protein>